<dbReference type="InterPro" id="IPR012480">
    <property type="entry name" value="Hepar_II_III_C"/>
</dbReference>
<keyword evidence="7" id="KW-1185">Reference proteome</keyword>
<organism evidence="6 7">
    <name type="scientific">Rhodovarius crocodyli</name>
    <dbReference type="NCBI Taxonomy" id="1979269"/>
    <lineage>
        <taxon>Bacteria</taxon>
        <taxon>Pseudomonadati</taxon>
        <taxon>Pseudomonadota</taxon>
        <taxon>Alphaproteobacteria</taxon>
        <taxon>Acetobacterales</taxon>
        <taxon>Roseomonadaceae</taxon>
        <taxon>Rhodovarius</taxon>
    </lineage>
</organism>
<evidence type="ECO:0000256" key="2">
    <source>
        <dbReference type="ARBA" id="ARBA00022729"/>
    </source>
</evidence>
<dbReference type="InterPro" id="IPR008929">
    <property type="entry name" value="Chondroitin_lyas"/>
</dbReference>
<evidence type="ECO:0000313" key="6">
    <source>
        <dbReference type="EMBL" id="RVT96681.1"/>
    </source>
</evidence>
<evidence type="ECO:0000313" key="7">
    <source>
        <dbReference type="Proteomes" id="UP000282957"/>
    </source>
</evidence>
<proteinExistence type="predicted"/>
<dbReference type="GO" id="GO:0042597">
    <property type="term" value="C:periplasmic space"/>
    <property type="evidence" value="ECO:0007669"/>
    <property type="project" value="UniProtKB-SubCell"/>
</dbReference>
<comment type="caution">
    <text evidence="6">The sequence shown here is derived from an EMBL/GenBank/DDBJ whole genome shotgun (WGS) entry which is preliminary data.</text>
</comment>
<name>A0A437MGA6_9PROT</name>
<dbReference type="PANTHER" id="PTHR39210">
    <property type="entry name" value="HEPARIN-SULFATE LYASE"/>
    <property type="match status" value="1"/>
</dbReference>
<evidence type="ECO:0000256" key="1">
    <source>
        <dbReference type="ARBA" id="ARBA00004418"/>
    </source>
</evidence>
<keyword evidence="2" id="KW-0732">Signal</keyword>
<feature type="domain" description="Heparinase II/III-like C-terminal" evidence="5">
    <location>
        <begin position="293"/>
        <end position="472"/>
    </location>
</feature>
<dbReference type="AlphaFoldDB" id="A0A437MGA6"/>
<protein>
    <submittedName>
        <fullName evidence="6">Heparinase</fullName>
    </submittedName>
</protein>
<dbReference type="OrthoDB" id="9763014at2"/>
<evidence type="ECO:0000256" key="4">
    <source>
        <dbReference type="ARBA" id="ARBA00023239"/>
    </source>
</evidence>
<sequence length="496" mass="53470">MPASSRGRCYLRVVKTPSATTLKRGNRLLMADAAWRLGFRNVGLGLWGKGPGHWLAGRRLGVSLANPLGGADIRPLWEANRWTVLPPAPEAFCRGWMAENPPFQGPNWLCGQEAALRVLHLAPLLPPELPAWAREVVAAHARRIAANPAYALAQDNNHPISEAAGLLACRLLLGGDARRASRALDRSVARLVGPDGGFAQPSPAYHRLMLDVLTAVEALRRQRGGPPAAPVTLERAAAAARVLAQLACPETGALPRIGHQDGSAFDGQPEDARGSLGRAAALFGAPSTNAEWQSAGYRGWASGQARAVMRQGPLRFRPGHADLLHLDLWDGPLNLLRDGGTGAYNPAPADAWWLDYFPSTAAHNTVEFDGHDQMPRVSRFLHARWARGGEGWVRDYAGNLHRRAVAARGREWRVRDELEGPFASAALRWRLAPGEWRLVGQGVESSLGRIAVTADAPVSVTLEAGWESLAYGQVSPCPVLVARGRAGWVETLVTLP</sequence>
<dbReference type="Gene3D" id="2.70.98.70">
    <property type="match status" value="1"/>
</dbReference>
<dbReference type="PANTHER" id="PTHR39210:SF1">
    <property type="entry name" value="HEPARIN-SULFATE LYASE"/>
    <property type="match status" value="1"/>
</dbReference>
<dbReference type="Proteomes" id="UP000282957">
    <property type="component" value="Unassembled WGS sequence"/>
</dbReference>
<dbReference type="SUPFAM" id="SSF48230">
    <property type="entry name" value="Chondroitin AC/alginate lyase"/>
    <property type="match status" value="1"/>
</dbReference>
<keyword evidence="4" id="KW-0456">Lyase</keyword>
<dbReference type="GO" id="GO:0016829">
    <property type="term" value="F:lyase activity"/>
    <property type="evidence" value="ECO:0007669"/>
    <property type="project" value="UniProtKB-KW"/>
</dbReference>
<gene>
    <name evidence="6" type="ORF">EOD42_09705</name>
</gene>
<dbReference type="Gene3D" id="1.50.10.100">
    <property type="entry name" value="Chondroitin AC/alginate lyase"/>
    <property type="match status" value="1"/>
</dbReference>
<reference evidence="6 7" key="1">
    <citation type="submission" date="2019-01" db="EMBL/GenBank/DDBJ databases">
        <authorList>
            <person name="Chen W.-M."/>
        </authorList>
    </citation>
    <scope>NUCLEOTIDE SEQUENCE [LARGE SCALE GENOMIC DNA]</scope>
    <source>
        <strain evidence="6 7">CCP-6</strain>
    </source>
</reference>
<evidence type="ECO:0000256" key="3">
    <source>
        <dbReference type="ARBA" id="ARBA00022764"/>
    </source>
</evidence>
<dbReference type="Pfam" id="PF07940">
    <property type="entry name" value="Hepar_II_III_C"/>
    <property type="match status" value="1"/>
</dbReference>
<dbReference type="EMBL" id="SACL01000003">
    <property type="protein sequence ID" value="RVT96681.1"/>
    <property type="molecule type" value="Genomic_DNA"/>
</dbReference>
<accession>A0A437MGA6</accession>
<comment type="subcellular location">
    <subcellularLocation>
        <location evidence="1">Periplasm</location>
    </subcellularLocation>
</comment>
<evidence type="ECO:0000259" key="5">
    <source>
        <dbReference type="Pfam" id="PF07940"/>
    </source>
</evidence>
<keyword evidence="3" id="KW-0574">Periplasm</keyword>